<keyword evidence="1 3" id="KW-0853">WD repeat</keyword>
<keyword evidence="4" id="KW-0175">Coiled coil</keyword>
<dbReference type="Pfam" id="PF20703">
    <property type="entry name" value="nSTAND1"/>
    <property type="match status" value="1"/>
</dbReference>
<dbReference type="PROSITE" id="PS50082">
    <property type="entry name" value="WD_REPEATS_2"/>
    <property type="match status" value="9"/>
</dbReference>
<dbReference type="InterPro" id="IPR011990">
    <property type="entry name" value="TPR-like_helical_dom_sf"/>
</dbReference>
<feature type="domain" description="Novel STAND NTPase 1" evidence="5">
    <location>
        <begin position="604"/>
        <end position="961"/>
    </location>
</feature>
<evidence type="ECO:0000256" key="2">
    <source>
        <dbReference type="ARBA" id="ARBA00022737"/>
    </source>
</evidence>
<feature type="repeat" description="WD" evidence="3">
    <location>
        <begin position="1558"/>
        <end position="1599"/>
    </location>
</feature>
<sequence length="2000" mass="222555">MPHPDPVRTAAILAANARSLEILERSLGLNLGQFSLILVRCNYGRLRQMILDEIQQTSPLAIRELRLSPSTQTLHKLIQAVEEDCLRDGEIDCQALMVTGLESVVHLESLLAGANLLRDEFRKNFRFALVLWTTDQSFQTLTEVAQDLRSFAAGSIAFKFPTDELIRSLRQHADQLFEKLLYAVGDRFLPNSALDLDTGSRLRTELEFAVQDIHNSGQELDPELQASIDFLRGRDAQSRLEMDRAKEFYEQSLAFWAGKRDRDDRHTHYRERQACLLFHLGIWWRRYARMHRAEYRMALLEAKRYFQACLTIFREDDRPDLVARFITALGQTLQKLEDWQELETIARAGLELHEQFADPLRLAQDYGFLAEVALARSQDFPDQDFPDRDLPDQNPAEQNLLVQAPSQISTQAIADWTEAKTYAEKALEILDQAEQTAGRILTQPPLSVAVGQDSQEGSYRTLPKPAQHAVANNTSGIREEDSLALAEAVHRGWYLLLLSRSLAKLGDRSAAIEHLELARRDASPQADPTLYIHILQALQLLYFDQARYLDAFQMKQQQRIVKQQYGFTAFVGASRLEPRQIASHGELAPSVVEAVVIQEIAASGRQQDVNRLVARVSLPKDKLTVIHGASGVGKSSIIAVGLIPALRQKQTIEARQILPVLVSVYNGWASSVERAMMQELERLGEVSALNVSTSPLPQPPTPPSLIRQLQRNFDRNLYTVLIFDQFEEFFFAYPEVQQRRSFYLFIKECLNIPYVKVMLSLREDYLHYLLEIDRVADLEVINHDILSKQIRYPLGDFNPKDARTVIRSLTARSQFSLEEALVNRLVDDLAGQLGGVRPIELQVVGAQLQDEGITTLEQYEKLGDFPKETLVERSLEAVIDDCGAPNEAIAEVVLFLLTTKEETRPLKTQTELAEELTLANIPHTQGQLELVLEILVGSGLVLKIPEDPAPLHQLVHDYLVRFIRDPRESDSDLRVQLTATQVEMASIQAQRDRLAAANRSLDEANQRLDQTNQNLGKANQELGQIRQQERRVRNRTAIASGALLIAATVLSTVLVRNAEQDTTLARQKLEDASRETEAAYRGRQEAQRQAAAAGDRLKTANLQRRAAQAEVERATQQLNAAQNYLRQLQQGAAQTTAARQQAERRVTEAEAKLTQAEIQLNQASRAVEVAQAEQQRAIVAQQEAVEGTRLERAGTGAIQQFQFSQLEALVAAVKAGKALKTIVQPASAPGRPLDQYPAVSPLLALQTLADNIREQVQVGNNQGRIQAVQFSPEGDRFLAAGTTGVSQWDLQGNPIRTAIVTDPSGIRDAQFSPNGQAIAIRATNGSVRLWDRQGNSIVLASLTGSPITSLQFSTDGRIVTVDADNTLQIWRQGEAIATLPQPEGIVSLQISPDNQRLALLDDSGTVRLLDLQGKLIETVANIGQTSGSLQFSPNGRYLAMNDGKAIVSLWNLETRQIAKITGQIGNLLSLQFSPDSQYLATAGEEGTMRLWEVGDRLWNANVRTVGQGSEFAIFQGHQGAVRGIQFSLGETGARQIATRSDDNTIRLWDWRGSPIAVLRGHRGKIEAMQFSPSGQLLLTGGADGTARLWNLRSNPIAELPDQQGDYRDRLSLTFSPNGEQLISGGKDGITRLWDLQGNLQLELSDRLKNIQDIRLSADGQKLAVLGYGAFGATIRIWDRQGTLLHQYPESQTTQFNQDNLHDLRLSPNGQMVAVLGDLTTGNAPAQDIVRLWNLQTNQIKTLPQNGILSVQFSPDGQQLATGSINGTLNLWDRQGNLIKAFPKQQGSILDLQFSPDGKRFATGSTDGTAQLWSLQTAPGNLLANLSSDRLATFTGHRGNVLAVQFSPDGKRLATGGADGIARLWDIEQDIEQDIQNIQGIPLSRPIAEFRGHQGSILSLQFHADNQRLATHGEDNTTRLWNLQGQQIAQYDSYQSALSPNWQHIATALKAPSSIDNDRLSRIRLWQISDLNSLLNRSCTWLTPYLTHAPDLDESDRQLCD</sequence>
<evidence type="ECO:0000259" key="5">
    <source>
        <dbReference type="Pfam" id="PF20703"/>
    </source>
</evidence>
<dbReference type="Proteomes" id="UP000757435">
    <property type="component" value="Unassembled WGS sequence"/>
</dbReference>
<keyword evidence="2" id="KW-0677">Repeat</keyword>
<name>A0A951QIG3_9CYAN</name>
<evidence type="ECO:0000256" key="3">
    <source>
        <dbReference type="PROSITE-ProRule" id="PRU00221"/>
    </source>
</evidence>
<gene>
    <name evidence="6" type="ORF">KME15_27195</name>
</gene>
<dbReference type="InterPro" id="IPR050349">
    <property type="entry name" value="WD_LIS1/nudF_dynein_reg"/>
</dbReference>
<feature type="repeat" description="WD" evidence="3">
    <location>
        <begin position="1611"/>
        <end position="1643"/>
    </location>
</feature>
<dbReference type="Gene3D" id="1.25.40.10">
    <property type="entry name" value="Tetratricopeptide repeat domain"/>
    <property type="match status" value="1"/>
</dbReference>
<feature type="repeat" description="WD" evidence="3">
    <location>
        <begin position="1747"/>
        <end position="1772"/>
    </location>
</feature>
<reference evidence="6" key="2">
    <citation type="journal article" date="2022" name="Microbiol. Resour. Announc.">
        <title>Metagenome Sequencing to Explore Phylogenomics of Terrestrial Cyanobacteria.</title>
        <authorList>
            <person name="Ward R.D."/>
            <person name="Stajich J.E."/>
            <person name="Johansen J.R."/>
            <person name="Huntemann M."/>
            <person name="Clum A."/>
            <person name="Foster B."/>
            <person name="Foster B."/>
            <person name="Roux S."/>
            <person name="Palaniappan K."/>
            <person name="Varghese N."/>
            <person name="Mukherjee S."/>
            <person name="Reddy T.B.K."/>
            <person name="Daum C."/>
            <person name="Copeland A."/>
            <person name="Chen I.A."/>
            <person name="Ivanova N.N."/>
            <person name="Kyrpides N.C."/>
            <person name="Shapiro N."/>
            <person name="Eloe-Fadrosh E.A."/>
            <person name="Pietrasiak N."/>
        </authorList>
    </citation>
    <scope>NUCLEOTIDE SEQUENCE</scope>
    <source>
        <strain evidence="6">UHER 2000/2452</strain>
    </source>
</reference>
<dbReference type="InterPro" id="IPR049052">
    <property type="entry name" value="nSTAND1"/>
</dbReference>
<dbReference type="CDD" id="cd00200">
    <property type="entry name" value="WD40"/>
    <property type="match status" value="2"/>
</dbReference>
<dbReference type="PROSITE" id="PS50294">
    <property type="entry name" value="WD_REPEATS_REGION"/>
    <property type="match status" value="8"/>
</dbReference>
<feature type="repeat" description="WD" evidence="3">
    <location>
        <begin position="1514"/>
        <end position="1549"/>
    </location>
</feature>
<dbReference type="SUPFAM" id="SSF48452">
    <property type="entry name" value="TPR-like"/>
    <property type="match status" value="1"/>
</dbReference>
<feature type="repeat" description="WD" evidence="3">
    <location>
        <begin position="1299"/>
        <end position="1340"/>
    </location>
</feature>
<dbReference type="PANTHER" id="PTHR44129">
    <property type="entry name" value="WD REPEAT-CONTAINING PROTEIN POP1"/>
    <property type="match status" value="1"/>
</dbReference>
<dbReference type="InterPro" id="IPR020472">
    <property type="entry name" value="WD40_PAC1"/>
</dbReference>
<reference evidence="6" key="1">
    <citation type="submission" date="2021-05" db="EMBL/GenBank/DDBJ databases">
        <authorList>
            <person name="Pietrasiak N."/>
            <person name="Ward R."/>
            <person name="Stajich J.E."/>
            <person name="Kurbessoian T."/>
        </authorList>
    </citation>
    <scope>NUCLEOTIDE SEQUENCE</scope>
    <source>
        <strain evidence="6">UHER 2000/2452</strain>
    </source>
</reference>
<dbReference type="InterPro" id="IPR019775">
    <property type="entry name" value="WD40_repeat_CS"/>
</dbReference>
<dbReference type="InterPro" id="IPR015943">
    <property type="entry name" value="WD40/YVTN_repeat-like_dom_sf"/>
</dbReference>
<evidence type="ECO:0000256" key="4">
    <source>
        <dbReference type="SAM" id="Coils"/>
    </source>
</evidence>
<dbReference type="EMBL" id="JAHHHD010000070">
    <property type="protein sequence ID" value="MBW4662355.1"/>
    <property type="molecule type" value="Genomic_DNA"/>
</dbReference>
<dbReference type="Pfam" id="PF00400">
    <property type="entry name" value="WD40"/>
    <property type="match status" value="9"/>
</dbReference>
<dbReference type="InterPro" id="IPR001680">
    <property type="entry name" value="WD40_rpt"/>
</dbReference>
<feature type="repeat" description="WD" evidence="3">
    <location>
        <begin position="1460"/>
        <end position="1493"/>
    </location>
</feature>
<organism evidence="6 7">
    <name type="scientific">Drouetiella hepatica Uher 2000/2452</name>
    <dbReference type="NCBI Taxonomy" id="904376"/>
    <lineage>
        <taxon>Bacteria</taxon>
        <taxon>Bacillati</taxon>
        <taxon>Cyanobacteriota</taxon>
        <taxon>Cyanophyceae</taxon>
        <taxon>Oculatellales</taxon>
        <taxon>Oculatellaceae</taxon>
        <taxon>Drouetiella</taxon>
    </lineage>
</organism>
<feature type="repeat" description="WD" evidence="3">
    <location>
        <begin position="1889"/>
        <end position="1930"/>
    </location>
</feature>
<dbReference type="SMART" id="SM00320">
    <property type="entry name" value="WD40"/>
    <property type="match status" value="15"/>
</dbReference>
<feature type="repeat" description="WD" evidence="3">
    <location>
        <begin position="1833"/>
        <end position="1867"/>
    </location>
</feature>
<protein>
    <recommendedName>
        <fullName evidence="5">Novel STAND NTPase 1 domain-containing protein</fullName>
    </recommendedName>
</protein>
<dbReference type="SUPFAM" id="SSF69322">
    <property type="entry name" value="Tricorn protease domain 2"/>
    <property type="match status" value="1"/>
</dbReference>
<dbReference type="Gene3D" id="2.130.10.10">
    <property type="entry name" value="YVTN repeat-like/Quinoprotein amine dehydrogenase"/>
    <property type="match status" value="4"/>
</dbReference>
<evidence type="ECO:0000313" key="7">
    <source>
        <dbReference type="Proteomes" id="UP000757435"/>
    </source>
</evidence>
<dbReference type="PRINTS" id="PR00320">
    <property type="entry name" value="GPROTEINBRPT"/>
</dbReference>
<dbReference type="SUPFAM" id="SSF50998">
    <property type="entry name" value="Quinoprotein alcohol dehydrogenase-like"/>
    <property type="match status" value="1"/>
</dbReference>
<comment type="caution">
    <text evidence="6">The sequence shown here is derived from an EMBL/GenBank/DDBJ whole genome shotgun (WGS) entry which is preliminary data.</text>
</comment>
<dbReference type="InterPro" id="IPR011047">
    <property type="entry name" value="Quinoprotein_ADH-like_sf"/>
</dbReference>
<feature type="repeat" description="WD" evidence="3">
    <location>
        <begin position="1781"/>
        <end position="1816"/>
    </location>
</feature>
<accession>A0A951QIG3</accession>
<dbReference type="PROSITE" id="PS00678">
    <property type="entry name" value="WD_REPEATS_1"/>
    <property type="match status" value="3"/>
</dbReference>
<dbReference type="SUPFAM" id="SSF82171">
    <property type="entry name" value="DPP6 N-terminal domain-like"/>
    <property type="match status" value="1"/>
</dbReference>
<proteinExistence type="predicted"/>
<evidence type="ECO:0000256" key="1">
    <source>
        <dbReference type="ARBA" id="ARBA00022574"/>
    </source>
</evidence>
<evidence type="ECO:0000313" key="6">
    <source>
        <dbReference type="EMBL" id="MBW4662355.1"/>
    </source>
</evidence>
<feature type="coiled-coil region" evidence="4">
    <location>
        <begin position="1055"/>
        <end position="1173"/>
    </location>
</feature>
<feature type="coiled-coil region" evidence="4">
    <location>
        <begin position="987"/>
        <end position="1028"/>
    </location>
</feature>